<dbReference type="RefSeq" id="XP_040725881.1">
    <property type="nucleotide sequence ID" value="XM_040869250.1"/>
</dbReference>
<comment type="similarity">
    <text evidence="9">Belongs to the SQRD family.</text>
</comment>
<evidence type="ECO:0000256" key="1">
    <source>
        <dbReference type="ARBA" id="ARBA00001974"/>
    </source>
</evidence>
<evidence type="ECO:0000256" key="9">
    <source>
        <dbReference type="ARBA" id="ARBA00060891"/>
    </source>
</evidence>
<dbReference type="Proteomes" id="UP000193685">
    <property type="component" value="Unassembled WGS sequence"/>
</dbReference>
<dbReference type="OMA" id="ERYSMFI"/>
<keyword evidence="8" id="KW-0496">Mitochondrion</keyword>
<keyword evidence="6" id="KW-0809">Transit peptide</keyword>
<name>A0A1Y2FH83_PROLT</name>
<dbReference type="InterPro" id="IPR015904">
    <property type="entry name" value="Sulphide_quinone_reductase"/>
</dbReference>
<evidence type="ECO:0000313" key="12">
    <source>
        <dbReference type="EMBL" id="ORY83300.1"/>
    </source>
</evidence>
<evidence type="ECO:0000259" key="11">
    <source>
        <dbReference type="Pfam" id="PF07992"/>
    </source>
</evidence>
<evidence type="ECO:0000256" key="3">
    <source>
        <dbReference type="ARBA" id="ARBA00022630"/>
    </source>
</evidence>
<comment type="cofactor">
    <cofactor evidence="1">
        <name>FAD</name>
        <dbReference type="ChEBI" id="CHEBI:57692"/>
    </cofactor>
</comment>
<dbReference type="Pfam" id="PF07992">
    <property type="entry name" value="Pyr_redox_2"/>
    <property type="match status" value="1"/>
</dbReference>
<dbReference type="SUPFAM" id="SSF51905">
    <property type="entry name" value="FAD/NAD(P)-binding domain"/>
    <property type="match status" value="2"/>
</dbReference>
<evidence type="ECO:0000256" key="6">
    <source>
        <dbReference type="ARBA" id="ARBA00022946"/>
    </source>
</evidence>
<evidence type="ECO:0000256" key="4">
    <source>
        <dbReference type="ARBA" id="ARBA00022719"/>
    </source>
</evidence>
<comment type="caution">
    <text evidence="12">The sequence shown here is derived from an EMBL/GenBank/DDBJ whole genome shotgun (WGS) entry which is preliminary data.</text>
</comment>
<evidence type="ECO:0000313" key="13">
    <source>
        <dbReference type="Proteomes" id="UP000193685"/>
    </source>
</evidence>
<dbReference type="PANTHER" id="PTHR10632">
    <property type="entry name" value="SULFIDE:QUINONE OXIDOREDUCTASE"/>
    <property type="match status" value="1"/>
</dbReference>
<dbReference type="GO" id="GO:0048038">
    <property type="term" value="F:quinone binding"/>
    <property type="evidence" value="ECO:0007669"/>
    <property type="project" value="UniProtKB-KW"/>
</dbReference>
<keyword evidence="5" id="KW-0274">FAD</keyword>
<keyword evidence="4" id="KW-0874">Quinone</keyword>
<sequence>MFAKSPPCARLVRRYASVSTATAHDLLIVGGGTAGINVANQIKATFEAQDQEAPKMSIIDKAELHHYQPGWTLVGAGLKDLSEVNRPMRDMVPKHVSLVQQFVEKLNPGENSLTTTDGQTHTYKSLVLCPGIKLDYDAVEGLRGAMGQNGVSSIYDYTQVQKVWSNIQDFEKGRAVFSFPGSAPFIKCAGAPIKIMLAAEDYWRREGRRANISVDYMTALPRMFGVVKYSDVLKRLTEERDVSPHFETVLTKVDGVNKVATFKTKEGEVKKEYDFLHATVPMAAHDFIKSSAVANAKGEVAVDEKTLRSTKYDNVWALGDASSLPTSKTAAGIMSQTPVLAHNFFKARQGHQLDAAYDGYTSCPLLTGRGELLLAEFKYGGELAETFSPYGLSQDAPTRWAYHLKKDVLPAIYFGPFARGQWYGRNAFSKPRF</sequence>
<proteinExistence type="inferred from homology"/>
<keyword evidence="7" id="KW-0560">Oxidoreductase</keyword>
<dbReference type="InterPro" id="IPR023753">
    <property type="entry name" value="FAD/NAD-binding_dom"/>
</dbReference>
<reference evidence="12 13" key="1">
    <citation type="submission" date="2016-07" db="EMBL/GenBank/DDBJ databases">
        <title>Pervasive Adenine N6-methylation of Active Genes in Fungi.</title>
        <authorList>
            <consortium name="DOE Joint Genome Institute"/>
            <person name="Mondo S.J."/>
            <person name="Dannebaum R.O."/>
            <person name="Kuo R.C."/>
            <person name="Labutti K."/>
            <person name="Haridas S."/>
            <person name="Kuo A."/>
            <person name="Salamov A."/>
            <person name="Ahrendt S.R."/>
            <person name="Lipzen A."/>
            <person name="Sullivan W."/>
            <person name="Andreopoulos W.B."/>
            <person name="Clum A."/>
            <person name="Lindquist E."/>
            <person name="Daum C."/>
            <person name="Ramamoorthy G.K."/>
            <person name="Gryganskyi A."/>
            <person name="Culley D."/>
            <person name="Magnuson J.K."/>
            <person name="James T.Y."/>
            <person name="O'Malley M.A."/>
            <person name="Stajich J.E."/>
            <person name="Spatafora J.W."/>
            <person name="Visel A."/>
            <person name="Grigoriev I.V."/>
        </authorList>
    </citation>
    <scope>NUCLEOTIDE SEQUENCE [LARGE SCALE GENOMIC DNA]</scope>
    <source>
        <strain evidence="12 13">12-1054</strain>
    </source>
</reference>
<dbReference type="FunFam" id="3.50.50.60:FF:000034">
    <property type="entry name" value="sulfide:quinone oxidoreductase, mitochondrial"/>
    <property type="match status" value="1"/>
</dbReference>
<organism evidence="12 13">
    <name type="scientific">Protomyces lactucae-debilis</name>
    <dbReference type="NCBI Taxonomy" id="2754530"/>
    <lineage>
        <taxon>Eukaryota</taxon>
        <taxon>Fungi</taxon>
        <taxon>Dikarya</taxon>
        <taxon>Ascomycota</taxon>
        <taxon>Taphrinomycotina</taxon>
        <taxon>Taphrinomycetes</taxon>
        <taxon>Taphrinales</taxon>
        <taxon>Protomycetaceae</taxon>
        <taxon>Protomyces</taxon>
    </lineage>
</organism>
<protein>
    <recommendedName>
        <fullName evidence="10">Sulfide:quinone oxidoreductase, mitochondrial</fullName>
    </recommendedName>
</protein>
<dbReference type="GO" id="GO:0070221">
    <property type="term" value="P:sulfide oxidation, using sulfide:quinone oxidoreductase"/>
    <property type="evidence" value="ECO:0007669"/>
    <property type="project" value="TreeGrafter"/>
</dbReference>
<evidence type="ECO:0000256" key="7">
    <source>
        <dbReference type="ARBA" id="ARBA00023002"/>
    </source>
</evidence>
<dbReference type="OrthoDB" id="5376590at2759"/>
<comment type="subcellular location">
    <subcellularLocation>
        <location evidence="2">Mitochondrion</location>
    </subcellularLocation>
</comment>
<dbReference type="AlphaFoldDB" id="A0A1Y2FH83"/>
<dbReference type="Gene3D" id="3.50.50.60">
    <property type="entry name" value="FAD/NAD(P)-binding domain"/>
    <property type="match status" value="2"/>
</dbReference>
<dbReference type="GO" id="GO:0005739">
    <property type="term" value="C:mitochondrion"/>
    <property type="evidence" value="ECO:0007669"/>
    <property type="project" value="UniProtKB-SubCell"/>
</dbReference>
<dbReference type="STRING" id="56484.A0A1Y2FH83"/>
<dbReference type="PANTHER" id="PTHR10632:SF2">
    <property type="entry name" value="SULFIDE:QUINONE OXIDOREDUCTASE, MITOCHONDRIAL"/>
    <property type="match status" value="1"/>
</dbReference>
<dbReference type="EMBL" id="MCFI01000008">
    <property type="protein sequence ID" value="ORY83300.1"/>
    <property type="molecule type" value="Genomic_DNA"/>
</dbReference>
<gene>
    <name evidence="12" type="ORF">BCR37DRAFT_379346</name>
</gene>
<accession>A0A1Y2FH83</accession>
<evidence type="ECO:0000256" key="8">
    <source>
        <dbReference type="ARBA" id="ARBA00023128"/>
    </source>
</evidence>
<keyword evidence="13" id="KW-1185">Reference proteome</keyword>
<dbReference type="GO" id="GO:0071949">
    <property type="term" value="F:FAD binding"/>
    <property type="evidence" value="ECO:0007669"/>
    <property type="project" value="TreeGrafter"/>
</dbReference>
<dbReference type="InterPro" id="IPR036188">
    <property type="entry name" value="FAD/NAD-bd_sf"/>
</dbReference>
<keyword evidence="3" id="KW-0285">Flavoprotein</keyword>
<evidence type="ECO:0000256" key="5">
    <source>
        <dbReference type="ARBA" id="ARBA00022827"/>
    </source>
</evidence>
<evidence type="ECO:0000256" key="10">
    <source>
        <dbReference type="ARBA" id="ARBA00070160"/>
    </source>
</evidence>
<dbReference type="GO" id="GO:0070224">
    <property type="term" value="F:sulfide:quinone oxidoreductase activity"/>
    <property type="evidence" value="ECO:0007669"/>
    <property type="project" value="TreeGrafter"/>
</dbReference>
<dbReference type="GeneID" id="63785849"/>
<evidence type="ECO:0000256" key="2">
    <source>
        <dbReference type="ARBA" id="ARBA00004173"/>
    </source>
</evidence>
<feature type="domain" description="FAD/NAD(P)-binding" evidence="11">
    <location>
        <begin position="25"/>
        <end position="327"/>
    </location>
</feature>